<dbReference type="Pfam" id="PF00295">
    <property type="entry name" value="Glyco_hydro_28"/>
    <property type="match status" value="1"/>
</dbReference>
<dbReference type="PROSITE" id="PS51257">
    <property type="entry name" value="PROKAR_LIPOPROTEIN"/>
    <property type="match status" value="1"/>
</dbReference>
<dbReference type="PANTHER" id="PTHR31339">
    <property type="entry name" value="PECTIN LYASE-RELATED"/>
    <property type="match status" value="1"/>
</dbReference>
<gene>
    <name evidence="6" type="ORF">GJ699_01085</name>
</gene>
<dbReference type="Proteomes" id="UP000433309">
    <property type="component" value="Unassembled WGS sequence"/>
</dbReference>
<evidence type="ECO:0000256" key="1">
    <source>
        <dbReference type="ARBA" id="ARBA00008834"/>
    </source>
</evidence>
<keyword evidence="3 4" id="KW-0326">Glycosidase</keyword>
<evidence type="ECO:0000256" key="5">
    <source>
        <dbReference type="SAM" id="SignalP"/>
    </source>
</evidence>
<evidence type="ECO:0000256" key="3">
    <source>
        <dbReference type="ARBA" id="ARBA00023295"/>
    </source>
</evidence>
<dbReference type="GO" id="GO:0005975">
    <property type="term" value="P:carbohydrate metabolic process"/>
    <property type="evidence" value="ECO:0007669"/>
    <property type="project" value="InterPro"/>
</dbReference>
<dbReference type="InterPro" id="IPR006626">
    <property type="entry name" value="PbH1"/>
</dbReference>
<dbReference type="InterPro" id="IPR000743">
    <property type="entry name" value="Glyco_hydro_28"/>
</dbReference>
<proteinExistence type="inferred from homology"/>
<reference evidence="6 7" key="1">
    <citation type="submission" date="2019-11" db="EMBL/GenBank/DDBJ databases">
        <title>Novel species isolated from a subtropical stream in China.</title>
        <authorList>
            <person name="Lu H."/>
        </authorList>
    </citation>
    <scope>NUCLEOTIDE SEQUENCE [LARGE SCALE GENOMIC DNA]</scope>
    <source>
        <strain evidence="6 7">FT80W</strain>
    </source>
</reference>
<keyword evidence="5" id="KW-0732">Signal</keyword>
<dbReference type="GO" id="GO:0004650">
    <property type="term" value="F:polygalacturonase activity"/>
    <property type="evidence" value="ECO:0007669"/>
    <property type="project" value="InterPro"/>
</dbReference>
<dbReference type="InterPro" id="IPR051801">
    <property type="entry name" value="GH28_Enzymes"/>
</dbReference>
<dbReference type="InterPro" id="IPR011050">
    <property type="entry name" value="Pectin_lyase_fold/virulence"/>
</dbReference>
<dbReference type="Gene3D" id="2.160.20.10">
    <property type="entry name" value="Single-stranded right-handed beta-helix, Pectin lyase-like"/>
    <property type="match status" value="1"/>
</dbReference>
<evidence type="ECO:0000313" key="6">
    <source>
        <dbReference type="EMBL" id="MRW88574.1"/>
    </source>
</evidence>
<name>A0A6I2KW00_9BURK</name>
<dbReference type="EMBL" id="WKJK01000001">
    <property type="protein sequence ID" value="MRW88574.1"/>
    <property type="molecule type" value="Genomic_DNA"/>
</dbReference>
<keyword evidence="2 4" id="KW-0378">Hydrolase</keyword>
<organism evidence="6 7">
    <name type="scientific">Duganella guangzhouensis</name>
    <dbReference type="NCBI Taxonomy" id="2666084"/>
    <lineage>
        <taxon>Bacteria</taxon>
        <taxon>Pseudomonadati</taxon>
        <taxon>Pseudomonadota</taxon>
        <taxon>Betaproteobacteria</taxon>
        <taxon>Burkholderiales</taxon>
        <taxon>Oxalobacteraceae</taxon>
        <taxon>Telluria group</taxon>
        <taxon>Duganella</taxon>
    </lineage>
</organism>
<keyword evidence="7" id="KW-1185">Reference proteome</keyword>
<dbReference type="SUPFAM" id="SSF51126">
    <property type="entry name" value="Pectin lyase-like"/>
    <property type="match status" value="1"/>
</dbReference>
<evidence type="ECO:0000256" key="2">
    <source>
        <dbReference type="ARBA" id="ARBA00022801"/>
    </source>
</evidence>
<feature type="signal peptide" evidence="5">
    <location>
        <begin position="1"/>
        <end position="24"/>
    </location>
</feature>
<protein>
    <submittedName>
        <fullName evidence="6">Glycoside hydrolase family 28 protein</fullName>
    </submittedName>
</protein>
<comment type="similarity">
    <text evidence="1 4">Belongs to the glycosyl hydrolase 28 family.</text>
</comment>
<sequence length="474" mass="52077">MSANAKRRTLLRATALLPVLSGCATPPAAKEGGIAQQTIRVSAPFDMPAIHVPDFSAAPRFDIKSYGAVAGDKVRTTAAIAQAIAAAHAAGGGRVVVPRGTWLTGAVHLKSNVNLHVEEGALLLFSEHPNDYLPAVLTSWEGLECYNYSPLIYAIDCDNVALTGKGTLQAKLDIWRIWYARPKPHMDALVALYNHAVRNVPVAQRQMTAGEAHLRPQFVQFNRCRNVLIEDISIRDSPFWTVHPYLCQDVVIRRVDIRAHGHNNDGIDPEMSQNVLIEDCIFDQGDDAISVKSGREFDGWRLASPVKNVVIRNCRIKNGHQLLAIGSELSGGVENVLVENCHFDRGNASGPIAGTTLVEINNILYVKTNERRGGYVRNIHMKNVTATKIAGGAVCVETDVLYQWRNLVPTYERRLTPIEGLYVSDVKVGEARFICRIQGDPGLPVKEVSLRNVRVETVCEQPVTVINTRGFSNT</sequence>
<accession>A0A6I2KW00</accession>
<dbReference type="SMART" id="SM00710">
    <property type="entry name" value="PbH1"/>
    <property type="match status" value="4"/>
</dbReference>
<dbReference type="AlphaFoldDB" id="A0A6I2KW00"/>
<dbReference type="RefSeq" id="WP_154372267.1">
    <property type="nucleotide sequence ID" value="NZ_WKJK01000001.1"/>
</dbReference>
<evidence type="ECO:0000313" key="7">
    <source>
        <dbReference type="Proteomes" id="UP000433309"/>
    </source>
</evidence>
<evidence type="ECO:0000256" key="4">
    <source>
        <dbReference type="RuleBase" id="RU361169"/>
    </source>
</evidence>
<dbReference type="PANTHER" id="PTHR31339:SF9">
    <property type="entry name" value="PLASMIN AND FIBRONECTIN-BINDING PROTEIN A"/>
    <property type="match status" value="1"/>
</dbReference>
<dbReference type="InterPro" id="IPR012334">
    <property type="entry name" value="Pectin_lyas_fold"/>
</dbReference>
<comment type="caution">
    <text evidence="6">The sequence shown here is derived from an EMBL/GenBank/DDBJ whole genome shotgun (WGS) entry which is preliminary data.</text>
</comment>
<feature type="chain" id="PRO_5026352296" evidence="5">
    <location>
        <begin position="25"/>
        <end position="474"/>
    </location>
</feature>